<keyword evidence="1 4" id="KW-0378">Hydrolase</keyword>
<dbReference type="STRING" id="1886670.PTI45_02099"/>
<dbReference type="AlphaFoldDB" id="A0A1E3L4F4"/>
<evidence type="ECO:0000313" key="5">
    <source>
        <dbReference type="Proteomes" id="UP000094578"/>
    </source>
</evidence>
<keyword evidence="2 4" id="KW-0326">Glycosidase</keyword>
<dbReference type="InterPro" id="IPR023186">
    <property type="entry name" value="IUNH"/>
</dbReference>
<keyword evidence="5" id="KW-1185">Reference proteome</keyword>
<dbReference type="Proteomes" id="UP000094578">
    <property type="component" value="Unassembled WGS sequence"/>
</dbReference>
<dbReference type="EMBL" id="MDER01000036">
    <property type="protein sequence ID" value="ODP28554.1"/>
    <property type="molecule type" value="Genomic_DNA"/>
</dbReference>
<dbReference type="GO" id="GO:0008477">
    <property type="term" value="F:purine nucleosidase activity"/>
    <property type="evidence" value="ECO:0007669"/>
    <property type="project" value="UniProtKB-EC"/>
</dbReference>
<sequence length="307" mass="33071">MKLVILDVDTGIDDSLALAYAAHSPELDILGVTTVFGNITVEEATRNTLVVLDKLEREEIPVYAGESKPMSREYTKPFARHIHGEDGIGNQYREPSERQAQHMSAADFIVQQIQASPGKVTVVAVGPLTNIAKAIQTDPTIVNTIERLVVMGGAVTVPGNVTPYAEANIYSDPDAAAFVLTSGMPITLVGLDVTMKTLLTGVHLDEWRRENSALSVFLADMTEFYMGAYNEIVTGGKGCALHDPLAVGVAIDPTIVRTTSYAIHVECTDPDALGKTTGKHDTAVAHIDVALDVDSSRFLKHFLSRIV</sequence>
<evidence type="ECO:0000259" key="3">
    <source>
        <dbReference type="Pfam" id="PF01156"/>
    </source>
</evidence>
<protein>
    <submittedName>
        <fullName evidence="4">Purine nucleosidase</fullName>
        <ecNumber evidence="4">3.2.2.1</ecNumber>
    </submittedName>
</protein>
<feature type="domain" description="Inosine/uridine-preferring nucleoside hydrolase" evidence="3">
    <location>
        <begin position="4"/>
        <end position="299"/>
    </location>
</feature>
<dbReference type="CDD" id="cd02650">
    <property type="entry name" value="nuc_hydro_CaPnhB"/>
    <property type="match status" value="1"/>
</dbReference>
<proteinExistence type="predicted"/>
<gene>
    <name evidence="4" type="ORF">PTI45_02099</name>
</gene>
<dbReference type="Pfam" id="PF01156">
    <property type="entry name" value="IU_nuc_hydro"/>
    <property type="match status" value="1"/>
</dbReference>
<evidence type="ECO:0000256" key="1">
    <source>
        <dbReference type="ARBA" id="ARBA00022801"/>
    </source>
</evidence>
<dbReference type="RefSeq" id="WP_069327525.1">
    <property type="nucleotide sequence ID" value="NZ_MDER01000036.1"/>
</dbReference>
<dbReference type="SUPFAM" id="SSF53590">
    <property type="entry name" value="Nucleoside hydrolase"/>
    <property type="match status" value="1"/>
</dbReference>
<dbReference type="EC" id="3.2.2.1" evidence="4"/>
<comment type="caution">
    <text evidence="4">The sequence shown here is derived from an EMBL/GenBank/DDBJ whole genome shotgun (WGS) entry which is preliminary data.</text>
</comment>
<reference evidence="4 5" key="1">
    <citation type="submission" date="2016-08" db="EMBL/GenBank/DDBJ databases">
        <title>Genome sequencing of Paenibacillus sp. TI45-13ar, isolated from Korean traditional nuruk.</title>
        <authorList>
            <person name="Kim S.-J."/>
        </authorList>
    </citation>
    <scope>NUCLEOTIDE SEQUENCE [LARGE SCALE GENOMIC DNA]</scope>
    <source>
        <strain evidence="4 5">TI45-13ar</strain>
    </source>
</reference>
<evidence type="ECO:0000313" key="4">
    <source>
        <dbReference type="EMBL" id="ODP28554.1"/>
    </source>
</evidence>
<dbReference type="Gene3D" id="3.90.245.10">
    <property type="entry name" value="Ribonucleoside hydrolase-like"/>
    <property type="match status" value="1"/>
</dbReference>
<dbReference type="PANTHER" id="PTHR12304:SF4">
    <property type="entry name" value="URIDINE NUCLEOSIDASE"/>
    <property type="match status" value="1"/>
</dbReference>
<organism evidence="4 5">
    <name type="scientific">Paenibacillus nuruki</name>
    <dbReference type="NCBI Taxonomy" id="1886670"/>
    <lineage>
        <taxon>Bacteria</taxon>
        <taxon>Bacillati</taxon>
        <taxon>Bacillota</taxon>
        <taxon>Bacilli</taxon>
        <taxon>Bacillales</taxon>
        <taxon>Paenibacillaceae</taxon>
        <taxon>Paenibacillus</taxon>
    </lineage>
</organism>
<dbReference type="PATRIC" id="fig|1886670.3.peg.2137"/>
<accession>A0A1E3L4F4</accession>
<dbReference type="GO" id="GO:0006152">
    <property type="term" value="P:purine nucleoside catabolic process"/>
    <property type="evidence" value="ECO:0007669"/>
    <property type="project" value="TreeGrafter"/>
</dbReference>
<dbReference type="InterPro" id="IPR036452">
    <property type="entry name" value="Ribo_hydro-like"/>
</dbReference>
<name>A0A1E3L4F4_9BACL</name>
<dbReference type="PANTHER" id="PTHR12304">
    <property type="entry name" value="INOSINE-URIDINE PREFERRING NUCLEOSIDE HYDROLASE"/>
    <property type="match status" value="1"/>
</dbReference>
<dbReference type="GO" id="GO:0005829">
    <property type="term" value="C:cytosol"/>
    <property type="evidence" value="ECO:0007669"/>
    <property type="project" value="TreeGrafter"/>
</dbReference>
<evidence type="ECO:0000256" key="2">
    <source>
        <dbReference type="ARBA" id="ARBA00023295"/>
    </source>
</evidence>
<dbReference type="InterPro" id="IPR001910">
    <property type="entry name" value="Inosine/uridine_hydrolase_dom"/>
</dbReference>